<reference evidence="1" key="1">
    <citation type="journal article" date="2020" name="Stud. Mycol.">
        <title>101 Dothideomycetes genomes: a test case for predicting lifestyles and emergence of pathogens.</title>
        <authorList>
            <person name="Haridas S."/>
            <person name="Albert R."/>
            <person name="Binder M."/>
            <person name="Bloem J."/>
            <person name="Labutti K."/>
            <person name="Salamov A."/>
            <person name="Andreopoulos B."/>
            <person name="Baker S."/>
            <person name="Barry K."/>
            <person name="Bills G."/>
            <person name="Bluhm B."/>
            <person name="Cannon C."/>
            <person name="Castanera R."/>
            <person name="Culley D."/>
            <person name="Daum C."/>
            <person name="Ezra D."/>
            <person name="Gonzalez J."/>
            <person name="Henrissat B."/>
            <person name="Kuo A."/>
            <person name="Liang C."/>
            <person name="Lipzen A."/>
            <person name="Lutzoni F."/>
            <person name="Magnuson J."/>
            <person name="Mondo S."/>
            <person name="Nolan M."/>
            <person name="Ohm R."/>
            <person name="Pangilinan J."/>
            <person name="Park H.-J."/>
            <person name="Ramirez L."/>
            <person name="Alfaro M."/>
            <person name="Sun H."/>
            <person name="Tritt A."/>
            <person name="Yoshinaga Y."/>
            <person name="Zwiers L.-H."/>
            <person name="Turgeon B."/>
            <person name="Goodwin S."/>
            <person name="Spatafora J."/>
            <person name="Crous P."/>
            <person name="Grigoriev I."/>
        </authorList>
    </citation>
    <scope>NUCLEOTIDE SEQUENCE</scope>
    <source>
        <strain evidence="1">ATCC 200398</strain>
    </source>
</reference>
<accession>A0ACB6R0E5</accession>
<protein>
    <submittedName>
        <fullName evidence="1">P-loop containing nucleoside triphosphate hydrolase protein</fullName>
    </submittedName>
</protein>
<evidence type="ECO:0000313" key="2">
    <source>
        <dbReference type="Proteomes" id="UP000799755"/>
    </source>
</evidence>
<dbReference type="EMBL" id="MU003501">
    <property type="protein sequence ID" value="KAF2472743.1"/>
    <property type="molecule type" value="Genomic_DNA"/>
</dbReference>
<organism evidence="1 2">
    <name type="scientific">Lindgomyces ingoldianus</name>
    <dbReference type="NCBI Taxonomy" id="673940"/>
    <lineage>
        <taxon>Eukaryota</taxon>
        <taxon>Fungi</taxon>
        <taxon>Dikarya</taxon>
        <taxon>Ascomycota</taxon>
        <taxon>Pezizomycotina</taxon>
        <taxon>Dothideomycetes</taxon>
        <taxon>Pleosporomycetidae</taxon>
        <taxon>Pleosporales</taxon>
        <taxon>Lindgomycetaceae</taxon>
        <taxon>Lindgomyces</taxon>
    </lineage>
</organism>
<dbReference type="Proteomes" id="UP000799755">
    <property type="component" value="Unassembled WGS sequence"/>
</dbReference>
<evidence type="ECO:0000313" key="1">
    <source>
        <dbReference type="EMBL" id="KAF2472743.1"/>
    </source>
</evidence>
<comment type="caution">
    <text evidence="1">The sequence shown here is derived from an EMBL/GenBank/DDBJ whole genome shotgun (WGS) entry which is preliminary data.</text>
</comment>
<name>A0ACB6R0E5_9PLEO</name>
<keyword evidence="1" id="KW-0378">Hydrolase</keyword>
<gene>
    <name evidence="1" type="ORF">BDR25DRAFT_219445</name>
</gene>
<sequence>MAAAYNTIAKDKLEANSALEPTYHVLHRIYCGSSMETTVFHDAPYYTSQAEYHTHMTGVKSVPNVELHIVKEPRLSFVVFMEYSCCQVMSHGAPKKSDNPAPTGHKILPVSEVLCKALSKLTSNSPIVENMSPAFEMQDEILTPYLWVYHSRGSILDSKKELDPEENLHLDAFMDYINEYYGSEFATVDDELEKGMISPQYLKYPFVPNQVIVLADLKQTNEDADKYVRAYLLNQWPTSTTVGGVKQAAILSLTASFWEYDGVFQWSSCNLDMEMDDKGPPILINTLKIYPIDYAKKGLKEQLRIRGQTFWDFRVKNLVCYNGWDFNRKDYMRDTRFMVDLQTYRYMHPDASAATKRLNDTLGPDKMASEKPPEDNFVLLLPASVYGFNMLDKKWINLLVDNMSPVLWNKNAFASLALDEETKVLITALVTNNISANMSVDIMSGKGNGLIVLLHGGPGTGKTLTAESVAEIVEKPLYRVTCGDIGTNAEDVEKYLTVVLHLGKIWDCVVLLDEAEVFLQERSLKDLQRNALVSVFLRVLEYYEGILILTSNRVGTFDEAFKSRIQLALRYEPLNQSQRRKVWENFINKIEEVESDTIDSGDLRRHIDQLATFSMNGRQIRNAMTTARQLAKYKDQTLDFKALKHVINVSGKFDNYLKNVNEGLSDEDLAREERLR</sequence>
<proteinExistence type="predicted"/>
<keyword evidence="2" id="KW-1185">Reference proteome</keyword>